<sequence length="125" mass="13439">MGLSPLRQAEAPVADLGEPPSPDSCHPHHAGLPASLLSSSPPLAWYACASLELPLALLVTLLEGLFTIAVTLRHQLFLNLLSNPVEGNVTDPEWIRQKVVHLGIKQWNNCVVALLHPDSTSAKDV</sequence>
<name>A0ACC2SU87_9FUNG</name>
<comment type="caution">
    <text evidence="1">The sequence shown here is derived from an EMBL/GenBank/DDBJ whole genome shotgun (WGS) entry which is preliminary data.</text>
</comment>
<evidence type="ECO:0000313" key="2">
    <source>
        <dbReference type="Proteomes" id="UP001165960"/>
    </source>
</evidence>
<evidence type="ECO:0000313" key="1">
    <source>
        <dbReference type="EMBL" id="KAJ9065898.1"/>
    </source>
</evidence>
<dbReference type="EMBL" id="QTSX02004318">
    <property type="protein sequence ID" value="KAJ9065898.1"/>
    <property type="molecule type" value="Genomic_DNA"/>
</dbReference>
<proteinExistence type="predicted"/>
<dbReference type="Proteomes" id="UP001165960">
    <property type="component" value="Unassembled WGS sequence"/>
</dbReference>
<organism evidence="1 2">
    <name type="scientific">Entomophthora muscae</name>
    <dbReference type="NCBI Taxonomy" id="34485"/>
    <lineage>
        <taxon>Eukaryota</taxon>
        <taxon>Fungi</taxon>
        <taxon>Fungi incertae sedis</taxon>
        <taxon>Zoopagomycota</taxon>
        <taxon>Entomophthoromycotina</taxon>
        <taxon>Entomophthoromycetes</taxon>
        <taxon>Entomophthorales</taxon>
        <taxon>Entomophthoraceae</taxon>
        <taxon>Entomophthora</taxon>
    </lineage>
</organism>
<protein>
    <submittedName>
        <fullName evidence="1">Uncharacterized protein</fullName>
    </submittedName>
</protein>
<keyword evidence="2" id="KW-1185">Reference proteome</keyword>
<reference evidence="1" key="1">
    <citation type="submission" date="2022-04" db="EMBL/GenBank/DDBJ databases">
        <title>Genome of the entomopathogenic fungus Entomophthora muscae.</title>
        <authorList>
            <person name="Elya C."/>
            <person name="Lovett B.R."/>
            <person name="Lee E."/>
            <person name="Macias A.M."/>
            <person name="Hajek A.E."/>
            <person name="De Bivort B.L."/>
            <person name="Kasson M.T."/>
            <person name="De Fine Licht H.H."/>
            <person name="Stajich J.E."/>
        </authorList>
    </citation>
    <scope>NUCLEOTIDE SEQUENCE</scope>
    <source>
        <strain evidence="1">Berkeley</strain>
    </source>
</reference>
<accession>A0ACC2SU87</accession>
<gene>
    <name evidence="1" type="ORF">DSO57_1014941</name>
</gene>